<evidence type="ECO:0000256" key="6">
    <source>
        <dbReference type="SAM" id="Phobius"/>
    </source>
</evidence>
<evidence type="ECO:0000313" key="8">
    <source>
        <dbReference type="EMBL" id="SDE54540.1"/>
    </source>
</evidence>
<dbReference type="STRING" id="659014.SAMN04487996_105333"/>
<feature type="transmembrane region" description="Helical" evidence="6">
    <location>
        <begin position="345"/>
        <end position="368"/>
    </location>
</feature>
<feature type="transmembrane region" description="Helical" evidence="6">
    <location>
        <begin position="397"/>
        <end position="417"/>
    </location>
</feature>
<dbReference type="InterPro" id="IPR051449">
    <property type="entry name" value="ABC-2_transporter_component"/>
</dbReference>
<evidence type="ECO:0000256" key="2">
    <source>
        <dbReference type="ARBA" id="ARBA00022475"/>
    </source>
</evidence>
<name>A0A1G7DTP8_9BACT</name>
<reference evidence="9" key="1">
    <citation type="submission" date="2016-10" db="EMBL/GenBank/DDBJ databases">
        <authorList>
            <person name="Varghese N."/>
            <person name="Submissions S."/>
        </authorList>
    </citation>
    <scope>NUCLEOTIDE SEQUENCE [LARGE SCALE GENOMIC DNA]</scope>
    <source>
        <strain evidence="9">DSM 25329</strain>
    </source>
</reference>
<dbReference type="OrthoDB" id="266913at2"/>
<dbReference type="GO" id="GO:0140359">
    <property type="term" value="F:ABC-type transporter activity"/>
    <property type="evidence" value="ECO:0007669"/>
    <property type="project" value="InterPro"/>
</dbReference>
<dbReference type="Proteomes" id="UP000198748">
    <property type="component" value="Unassembled WGS sequence"/>
</dbReference>
<keyword evidence="4 6" id="KW-1133">Transmembrane helix</keyword>
<dbReference type="GO" id="GO:0005886">
    <property type="term" value="C:plasma membrane"/>
    <property type="evidence" value="ECO:0007669"/>
    <property type="project" value="UniProtKB-SubCell"/>
</dbReference>
<dbReference type="PANTHER" id="PTHR30294">
    <property type="entry name" value="MEMBRANE COMPONENT OF ABC TRANSPORTER YHHJ-RELATED"/>
    <property type="match status" value="1"/>
</dbReference>
<comment type="subcellular location">
    <subcellularLocation>
        <location evidence="1">Cell membrane</location>
        <topology evidence="1">Multi-pass membrane protein</topology>
    </subcellularLocation>
</comment>
<dbReference type="Pfam" id="PF12698">
    <property type="entry name" value="ABC2_membrane_3"/>
    <property type="match status" value="1"/>
</dbReference>
<organism evidence="8 9">
    <name type="scientific">Dyadobacter soli</name>
    <dbReference type="NCBI Taxonomy" id="659014"/>
    <lineage>
        <taxon>Bacteria</taxon>
        <taxon>Pseudomonadati</taxon>
        <taxon>Bacteroidota</taxon>
        <taxon>Cytophagia</taxon>
        <taxon>Cytophagales</taxon>
        <taxon>Spirosomataceae</taxon>
        <taxon>Dyadobacter</taxon>
    </lineage>
</organism>
<keyword evidence="3 6" id="KW-0812">Transmembrane</keyword>
<feature type="transmembrane region" description="Helical" evidence="6">
    <location>
        <begin position="309"/>
        <end position="333"/>
    </location>
</feature>
<feature type="domain" description="ABC-2 type transporter transmembrane" evidence="7">
    <location>
        <begin position="20"/>
        <end position="411"/>
    </location>
</feature>
<protein>
    <submittedName>
        <fullName evidence="8">ABC-2 type transport system permease protein</fullName>
    </submittedName>
</protein>
<evidence type="ECO:0000256" key="1">
    <source>
        <dbReference type="ARBA" id="ARBA00004651"/>
    </source>
</evidence>
<evidence type="ECO:0000313" key="9">
    <source>
        <dbReference type="Proteomes" id="UP000198748"/>
    </source>
</evidence>
<dbReference type="RefSeq" id="WP_090148918.1">
    <property type="nucleotide sequence ID" value="NZ_FNAN01000005.1"/>
</dbReference>
<feature type="transmembrane region" description="Helical" evidence="6">
    <location>
        <begin position="20"/>
        <end position="39"/>
    </location>
</feature>
<keyword evidence="5 6" id="KW-0472">Membrane</keyword>
<dbReference type="Gene3D" id="3.40.1710.10">
    <property type="entry name" value="abc type-2 transporter like domain"/>
    <property type="match status" value="1"/>
</dbReference>
<evidence type="ECO:0000256" key="3">
    <source>
        <dbReference type="ARBA" id="ARBA00022692"/>
    </source>
</evidence>
<dbReference type="AlphaFoldDB" id="A0A1G7DTP8"/>
<feature type="transmembrane region" description="Helical" evidence="6">
    <location>
        <begin position="267"/>
        <end position="289"/>
    </location>
</feature>
<dbReference type="InterPro" id="IPR013525">
    <property type="entry name" value="ABC2_TM"/>
</dbReference>
<sequence>MFKLFSSLRKELLLLINDKVGLALMFLMPLLLVFIITIIQDSAYKMVNENQIPLLVVNQDKGKEGEKLVGLLQKSGLFKIDSQNSIAQESLKSELLSRGKMIALYIPATFSAGLESNAEDVSGILMDDLGLEHDTTAREQISMPKLSFYNDPVLQENYSYSVMSVIQSYMSVIENSLMIDRMYANMDIAERSAKLKDRMISNRVGIDQIVASNNNSTAIPNSTQHNVPAWTIFAMFFMVVSLGSNIVKERVNGSFLRLKTMPTTFMVVMFSKMAIYVVVAALQVALTFSMGVWILPKLGLPKLSVPDNIIATIAVIFISSMAAVSYALMIGAFAKTEQQANGFGAISIIIFGAIGGILVPTFVMPGFMQFFSNFSPLHWCLEGFYVLFLKGGSWQDLRAVFAFLGIFIVFCQLGTYFKLRLERII</sequence>
<accession>A0A1G7DTP8</accession>
<evidence type="ECO:0000256" key="5">
    <source>
        <dbReference type="ARBA" id="ARBA00023136"/>
    </source>
</evidence>
<proteinExistence type="predicted"/>
<keyword evidence="2" id="KW-1003">Cell membrane</keyword>
<keyword evidence="9" id="KW-1185">Reference proteome</keyword>
<dbReference type="EMBL" id="FNAN01000005">
    <property type="protein sequence ID" value="SDE54540.1"/>
    <property type="molecule type" value="Genomic_DNA"/>
</dbReference>
<evidence type="ECO:0000256" key="4">
    <source>
        <dbReference type="ARBA" id="ARBA00022989"/>
    </source>
</evidence>
<evidence type="ECO:0000259" key="7">
    <source>
        <dbReference type="Pfam" id="PF12698"/>
    </source>
</evidence>
<gene>
    <name evidence="8" type="ORF">SAMN04487996_105333</name>
</gene>
<dbReference type="PANTHER" id="PTHR30294:SF38">
    <property type="entry name" value="TRANSPORT PERMEASE PROTEIN"/>
    <property type="match status" value="1"/>
</dbReference>